<reference evidence="7" key="1">
    <citation type="submission" date="2016-01" db="EMBL/GenBank/DDBJ databases">
        <title>Reference transcriptome for the parasite Schistocephalus solidus: insights into the molecular evolution of parasitism.</title>
        <authorList>
            <person name="Hebert F.O."/>
            <person name="Grambauer S."/>
            <person name="Barber I."/>
            <person name="Landry C.R."/>
            <person name="Aubin-Horth N."/>
        </authorList>
    </citation>
    <scope>NUCLEOTIDE SEQUENCE</scope>
</reference>
<evidence type="ECO:0000256" key="1">
    <source>
        <dbReference type="ARBA" id="ARBA00004146"/>
    </source>
</evidence>
<dbReference type="Pfam" id="PF22669">
    <property type="entry name" value="Exo_endo_phos2"/>
    <property type="match status" value="1"/>
</dbReference>
<feature type="non-terminal residue" evidence="7">
    <location>
        <position position="1"/>
    </location>
</feature>
<organism evidence="7">
    <name type="scientific">Schistocephalus solidus</name>
    <name type="common">Tapeworm</name>
    <dbReference type="NCBI Taxonomy" id="70667"/>
    <lineage>
        <taxon>Eukaryota</taxon>
        <taxon>Metazoa</taxon>
        <taxon>Spiralia</taxon>
        <taxon>Lophotrochozoa</taxon>
        <taxon>Platyhelminthes</taxon>
        <taxon>Cestoda</taxon>
        <taxon>Eucestoda</taxon>
        <taxon>Diphyllobothriidea</taxon>
        <taxon>Diphyllobothriidae</taxon>
        <taxon>Schistocephalus</taxon>
    </lineage>
</organism>
<dbReference type="InterPro" id="IPR000300">
    <property type="entry name" value="IPPc"/>
</dbReference>
<dbReference type="Gene3D" id="1.10.555.10">
    <property type="entry name" value="Rho GTPase activation protein"/>
    <property type="match status" value="1"/>
</dbReference>
<dbReference type="Gene3D" id="3.60.10.10">
    <property type="entry name" value="Endonuclease/exonuclease/phosphatase"/>
    <property type="match status" value="1"/>
</dbReference>
<sequence length="1251" mass="139070">SLTSLLIVPSYGTFKGCSCRAIRVRVAEVMANGVPQFADVVQEFLDLKTKQGTEQSEPFERCLLALDVEVVKEWVQCPRIVALVEHTNTSQRVLFIFVGGRIGEVIVSYLTATELLAINSALVCEPDPMDPLVLRLTGLNLVSPRALNLWWQQHKQQQQQHQKGPQRGASPKSSRKSIFGWGRKTSSPADSVSKHPVPPSSASSSFQVSALFGRSKKNSTGRLAEDQCASKKSDLPQPDAKLLKKLMRTLRLKFKSTTAADLFRHQLSMLTASSPIQPPPPQQALGDWLQKYRIDMIRPSEILRILPNQSSRSPSLSSVASSASVTAAKAMLSPTYARISRSFGDLLDDTDFVFGGGSAFYSSLSPSSTSSCSTSSLELSTEEGEEVTATVSTVDLSSGCADLATASSTCIEGAAVTPIPDATGTTTNGIAENAVIGCGDEWKSGDCATPEHRSGALVTGPPCTSERRAHNFLRRRERLTKRHDRTLTVADFLPDEIYRTRLDSDLFVRRRLEEREADYCSWKTLKVFIGSWNVNGRQDTSVQLDDWMSFPDTDQPPADIYVFGFQELDLSLGGMALNKATASPFEPLWLRQLESAHGGLLRQSPASTGFGDCVGDGAKGPARFRRRWSKQTGGGFRRLPIVRLAGLLLIVYVSRRLYTRAHVSEICLQSVPTGMFNVMGNKGAVGLRLTVYNSSMCFINCHLAAGVANKERRIQDYSEIMRKMEFERRTSTGEIQFLRIPEHDQLFFFGDMNYRIVGLTPAENIGSIIRRTYEPLLKYDELLNLRNSGRIMQSFSEGQITFPPTYKFDILTNTYCLTEGRLPSYCDRILWSGKYVEQLLYRSHGDFRVSDHKPVSAFFKVGSRCVDRFLFAKAYEAVIRSQDLVYNMSLPQAALSTQEVEFGPVRFDDIYQDSIIIRNTGISALQFRFTQEGAASFPPWLTVTPMSAIVEKDASCTITLDVYVNVDTLTGLHSGTCDLACIIVLTLVGGKDYFISVSGQFVPTCFGLPLSLLLKIPDTPVASIPRETLQKMFRESRIGDWKEGEPSIIKNAKSPLFVVPKELYRLLGFIMNHLDEAELFRQPGQRSDYPIIRDVLDTTNHDVPIPESVSVHSVAYSLLIFLSTLPEPVVPYAFQDRCLSSIASFPQAVQALSCLPIDYQNLFYYLVSFLRRCISHGKKNGTELNMLSNSFAEIMFRDVPNAPQPKQKQQAPISRAQSVITSRQEAKSAFLRLFLTTEPTDALKQILQLCA</sequence>
<feature type="region of interest" description="Disordered" evidence="5">
    <location>
        <begin position="153"/>
        <end position="205"/>
    </location>
</feature>
<dbReference type="InterPro" id="IPR000198">
    <property type="entry name" value="RhoGAP_dom"/>
</dbReference>
<dbReference type="GO" id="GO:0031901">
    <property type="term" value="C:early endosome membrane"/>
    <property type="evidence" value="ECO:0007669"/>
    <property type="project" value="UniProtKB-SubCell"/>
</dbReference>
<evidence type="ECO:0000256" key="4">
    <source>
        <dbReference type="ARBA" id="ARBA00023329"/>
    </source>
</evidence>
<dbReference type="GO" id="GO:0007165">
    <property type="term" value="P:signal transduction"/>
    <property type="evidence" value="ECO:0007669"/>
    <property type="project" value="InterPro"/>
</dbReference>
<dbReference type="Gene3D" id="2.30.29.110">
    <property type="match status" value="1"/>
</dbReference>
<dbReference type="EMBL" id="GEEE01017094">
    <property type="protein sequence ID" value="JAP46131.1"/>
    <property type="molecule type" value="Transcribed_RNA"/>
</dbReference>
<dbReference type="InterPro" id="IPR048869">
    <property type="entry name" value="OCRL-1_2_ASH"/>
</dbReference>
<dbReference type="AlphaFoldDB" id="A0A0X3P2C1"/>
<feature type="domain" description="Rho-GAP" evidence="6">
    <location>
        <begin position="1046"/>
        <end position="1231"/>
    </location>
</feature>
<dbReference type="InterPro" id="IPR036691">
    <property type="entry name" value="Endo/exonu/phosph_ase_sf"/>
</dbReference>
<dbReference type="InterPro" id="IPR046985">
    <property type="entry name" value="IP5"/>
</dbReference>
<dbReference type="SUPFAM" id="SSF56219">
    <property type="entry name" value="DNase I-like"/>
    <property type="match status" value="1"/>
</dbReference>
<dbReference type="GO" id="GO:0004439">
    <property type="term" value="F:phosphatidylinositol-4,5-bisphosphate 5-phosphatase activity"/>
    <property type="evidence" value="ECO:0007669"/>
    <property type="project" value="TreeGrafter"/>
</dbReference>
<evidence type="ECO:0000256" key="3">
    <source>
        <dbReference type="ARBA" id="ARBA00022753"/>
    </source>
</evidence>
<dbReference type="SMART" id="SM00128">
    <property type="entry name" value="IPPc"/>
    <property type="match status" value="1"/>
</dbReference>
<keyword evidence="4" id="KW-0968">Cytoplasmic vesicle</keyword>
<dbReference type="Gene3D" id="2.60.40.10">
    <property type="entry name" value="Immunoglobulins"/>
    <property type="match status" value="1"/>
</dbReference>
<keyword evidence="3" id="KW-0967">Endosome</keyword>
<dbReference type="InterPro" id="IPR013783">
    <property type="entry name" value="Ig-like_fold"/>
</dbReference>
<proteinExistence type="predicted"/>
<dbReference type="Pfam" id="PF21310">
    <property type="entry name" value="OCRL-like_ASH"/>
    <property type="match status" value="1"/>
</dbReference>
<dbReference type="SUPFAM" id="SSF48350">
    <property type="entry name" value="GTPase activation domain, GAP"/>
    <property type="match status" value="1"/>
</dbReference>
<comment type="subcellular location">
    <subcellularLocation>
        <location evidence="2">Cytoplasmic vesicle</location>
        <location evidence="2">Phagosome membrane</location>
    </subcellularLocation>
    <subcellularLocation>
        <location evidence="1">Early endosome membrane</location>
    </subcellularLocation>
</comment>
<accession>A0A0X3P2C1</accession>
<evidence type="ECO:0000259" key="6">
    <source>
        <dbReference type="PROSITE" id="PS50238"/>
    </source>
</evidence>
<dbReference type="PANTHER" id="PTHR11200">
    <property type="entry name" value="INOSITOL 5-PHOSPHATASE"/>
    <property type="match status" value="1"/>
</dbReference>
<evidence type="ECO:0000256" key="2">
    <source>
        <dbReference type="ARBA" id="ARBA00004580"/>
    </source>
</evidence>
<dbReference type="Pfam" id="PF00620">
    <property type="entry name" value="RhoGAP"/>
    <property type="match status" value="1"/>
</dbReference>
<feature type="compositionally biased region" description="Low complexity" evidence="5">
    <location>
        <begin position="153"/>
        <end position="163"/>
    </location>
</feature>
<dbReference type="EMBL" id="GEEE01016880">
    <property type="protein sequence ID" value="JAP46345.1"/>
    <property type="molecule type" value="Transcribed_RNA"/>
</dbReference>
<name>A0A0X3P2C1_SCHSO</name>
<dbReference type="GO" id="GO:0030670">
    <property type="term" value="C:phagocytic vesicle membrane"/>
    <property type="evidence" value="ECO:0007669"/>
    <property type="project" value="UniProtKB-SubCell"/>
</dbReference>
<dbReference type="SMART" id="SM00324">
    <property type="entry name" value="RhoGAP"/>
    <property type="match status" value="1"/>
</dbReference>
<protein>
    <submittedName>
        <fullName evidence="7">Type II inositol 1,4,5-trisphosphate 5-phosphatase</fullName>
    </submittedName>
</protein>
<evidence type="ECO:0000256" key="5">
    <source>
        <dbReference type="SAM" id="MobiDB-lite"/>
    </source>
</evidence>
<dbReference type="PROSITE" id="PS50238">
    <property type="entry name" value="RHOGAP"/>
    <property type="match status" value="1"/>
</dbReference>
<evidence type="ECO:0000313" key="7">
    <source>
        <dbReference type="EMBL" id="JAP46131.1"/>
    </source>
</evidence>
<dbReference type="InterPro" id="IPR008936">
    <property type="entry name" value="Rho_GTPase_activation_prot"/>
</dbReference>
<gene>
    <name evidence="7" type="primary">I5P2</name>
    <name evidence="7" type="ORF">TR126012</name>
</gene>
<dbReference type="PANTHER" id="PTHR11200:SF300">
    <property type="entry name" value="TYPE II INOSITOL 1,4,5-TRISPHOSPHATE 5-PHOSPHATASE"/>
    <property type="match status" value="1"/>
</dbReference>
<dbReference type="GO" id="GO:0046856">
    <property type="term" value="P:phosphatidylinositol dephosphorylation"/>
    <property type="evidence" value="ECO:0007669"/>
    <property type="project" value="InterPro"/>
</dbReference>